<dbReference type="PANTHER" id="PTHR23520">
    <property type="entry name" value="TRANSPORTER, PUTATIVE (AFU_ORTHOLOGUE AFUA_3G04000)-RELATED"/>
    <property type="match status" value="1"/>
</dbReference>
<feature type="transmembrane region" description="Helical" evidence="1">
    <location>
        <begin position="209"/>
        <end position="231"/>
    </location>
</feature>
<feature type="transmembrane region" description="Helical" evidence="1">
    <location>
        <begin position="12"/>
        <end position="34"/>
    </location>
</feature>
<feature type="transmembrane region" description="Helical" evidence="1">
    <location>
        <begin position="243"/>
        <end position="264"/>
    </location>
</feature>
<dbReference type="InterPro" id="IPR020846">
    <property type="entry name" value="MFS_dom"/>
</dbReference>
<dbReference type="PROSITE" id="PS50850">
    <property type="entry name" value="MFS"/>
    <property type="match status" value="1"/>
</dbReference>
<name>A0AAE3K243_9CREN</name>
<dbReference type="SUPFAM" id="SSF103473">
    <property type="entry name" value="MFS general substrate transporter"/>
    <property type="match status" value="1"/>
</dbReference>
<dbReference type="InterPro" id="IPR036259">
    <property type="entry name" value="MFS_trans_sf"/>
</dbReference>
<evidence type="ECO:0000256" key="1">
    <source>
        <dbReference type="SAM" id="Phobius"/>
    </source>
</evidence>
<gene>
    <name evidence="3" type="ORF">TQ35_005040</name>
</gene>
<dbReference type="Gene3D" id="1.20.1250.20">
    <property type="entry name" value="MFS general substrate transporter like domains"/>
    <property type="match status" value="2"/>
</dbReference>
<dbReference type="PANTHER" id="PTHR23520:SF5">
    <property type="entry name" value="TRANSPORTER, PUTATIVE (AFU_ORTHOLOGUE AFUA_3G04000)-RELATED"/>
    <property type="match status" value="1"/>
</dbReference>
<dbReference type="Pfam" id="PF07690">
    <property type="entry name" value="MFS_1"/>
    <property type="match status" value="1"/>
</dbReference>
<dbReference type="EMBL" id="JZWS02000003">
    <property type="protein sequence ID" value="MCL7343924.1"/>
    <property type="molecule type" value="Genomic_DNA"/>
</dbReference>
<accession>A0AAE3K243</accession>
<reference evidence="3" key="1">
    <citation type="submission" date="2022-05" db="EMBL/GenBank/DDBJ databases">
        <title>Metagenome Sequencing of an Archaeal-Dominated Microbial Community from a Hot Spring at the Los Azufres Geothermal Field, Mexico.</title>
        <authorList>
            <person name="Marin-Paredes R."/>
            <person name="Martinez-Romero E."/>
            <person name="Servin-Garciduenas L.E."/>
        </authorList>
    </citation>
    <scope>NUCLEOTIDE SEQUENCE</scope>
    <source>
        <strain evidence="3">AZ1-454</strain>
    </source>
</reference>
<feature type="transmembrane region" description="Helical" evidence="1">
    <location>
        <begin position="70"/>
        <end position="87"/>
    </location>
</feature>
<feature type="domain" description="Major facilitator superfamily (MFS) profile" evidence="2">
    <location>
        <begin position="1"/>
        <end position="394"/>
    </location>
</feature>
<keyword evidence="1" id="KW-0472">Membrane</keyword>
<keyword evidence="1" id="KW-1133">Transmembrane helix</keyword>
<dbReference type="InterPro" id="IPR011701">
    <property type="entry name" value="MFS"/>
</dbReference>
<protein>
    <submittedName>
        <fullName evidence="3">MFS transporter</fullName>
    </submittedName>
</protein>
<proteinExistence type="predicted"/>
<organism evidence="3">
    <name type="scientific">Candidatus Aramenus sulfurataquae</name>
    <dbReference type="NCBI Taxonomy" id="1326980"/>
    <lineage>
        <taxon>Archaea</taxon>
        <taxon>Thermoproteota</taxon>
        <taxon>Thermoprotei</taxon>
        <taxon>Sulfolobales</taxon>
        <taxon>Sulfolobaceae</taxon>
        <taxon>Candidatus Aramenus</taxon>
    </lineage>
</organism>
<feature type="transmembrane region" description="Helical" evidence="1">
    <location>
        <begin position="93"/>
        <end position="114"/>
    </location>
</feature>
<feature type="transmembrane region" description="Helical" evidence="1">
    <location>
        <begin position="168"/>
        <end position="189"/>
    </location>
</feature>
<comment type="caution">
    <text evidence="3">The sequence shown here is derived from an EMBL/GenBank/DDBJ whole genome shotgun (WGS) entry which is preliminary data.</text>
</comment>
<keyword evidence="1" id="KW-0812">Transmembrane</keyword>
<dbReference type="AlphaFoldDB" id="A0AAE3K243"/>
<dbReference type="GO" id="GO:0022857">
    <property type="term" value="F:transmembrane transporter activity"/>
    <property type="evidence" value="ECO:0007669"/>
    <property type="project" value="InterPro"/>
</dbReference>
<sequence length="394" mass="41630">MDYGFKFLVASRVARSIGLIFVTLSSSLYLSLLGLRPGEIGLVFAGVIASTTLQALTLGALGDRKGYKKALLIGEGFAVFGTLVISLTSWVPLVVTALIVAGIGGTAGGARGVYSPGLTALVMSNWSEERERVKRIGLLTSVSSISAVGGSLMLSLKSFLPVKGVEAYRLLFAVAFVLLLTSFTSLLFVKETPRPRKTTAFMRESSLRYVAKVIAVNSLGGFGLGLAIPLLPLWFSLRFHLSSFQIGLVFTGNYVATSLGSVLATKSPFEALRVASITRLLNGVFLMTMALSPFPLLASALYVARGFNAGFGAPNRTVVNVRGIHEEDYGTASSLQGVATRISQLSSGLGGYLMEVSIPLPLLLGGAFQAASGYLYPKLLGGKNKGEHHGYDKS</sequence>
<feature type="transmembrane region" description="Helical" evidence="1">
    <location>
        <begin position="40"/>
        <end position="58"/>
    </location>
</feature>
<feature type="transmembrane region" description="Helical" evidence="1">
    <location>
        <begin position="135"/>
        <end position="156"/>
    </location>
</feature>
<feature type="transmembrane region" description="Helical" evidence="1">
    <location>
        <begin position="284"/>
        <end position="304"/>
    </location>
</feature>
<evidence type="ECO:0000313" key="3">
    <source>
        <dbReference type="EMBL" id="MCL7343924.1"/>
    </source>
</evidence>
<evidence type="ECO:0000259" key="2">
    <source>
        <dbReference type="PROSITE" id="PS50850"/>
    </source>
</evidence>